<feature type="region of interest" description="Disordered" evidence="4">
    <location>
        <begin position="76"/>
        <end position="105"/>
    </location>
</feature>
<dbReference type="PANTHER" id="PTHR11409">
    <property type="entry name" value="ADENOSINE DEAMINASE"/>
    <property type="match status" value="1"/>
</dbReference>
<evidence type="ECO:0000256" key="4">
    <source>
        <dbReference type="SAM" id="MobiDB-lite"/>
    </source>
</evidence>
<evidence type="ECO:0000256" key="2">
    <source>
        <dbReference type="ARBA" id="ARBA00022723"/>
    </source>
</evidence>
<evidence type="ECO:0000256" key="1">
    <source>
        <dbReference type="ARBA" id="ARBA00001947"/>
    </source>
</evidence>
<dbReference type="InterPro" id="IPR006330">
    <property type="entry name" value="Ado/ade_deaminase"/>
</dbReference>
<proteinExistence type="predicted"/>
<sequence>MGNPINGAGAATNGRANGGGDDDELAAYAAARQSLIHEERSQRYDYAAIQSLSPAGRRAQGIVSSIRDQEVASVWETNKPDVAPPTNNSDGTTTTVVPHPPVPAPAPHLSRYAGMDFQGARKAGLFRSEDLESAAAWRRNQDQLRLWRIVRRMPKGALLHCHFDGSVDARWLIARAVETDAMCVKANMPLVDEATLYADDCQLTFLVLPAADVEAARGKGASIWTANYQPDTWVPFGEARSSFPFPHPYRDVASEVPSYLFPAPAAPTTDARQRANRFDAYVHSLMTLTPSLHQPPHTNSKQAWAKFIKTFHVIGGLLGYEPTLRGYIKQMLKSHARDGIAYTEVRMNFFDEAMVRADGRRDLGHAEWVRIFGEAVDEARAELARDEPDVAFWGARIIYVTVRIVDNERLRWYCDDCIDLKRRFPDLIVGFDLVGHEDPGVPLKAYIPELLRFRRRVAEQGLPTIPFVFHAGETLSDGGPADCNLYDALLLDTRRLGHALSLARHPHLVSLVKERDVAVECCPISNQVLGYASSVASHPSLLALLNDNVALTLSSDDPSIFENFGLSYDFYQLLVSSDATSLASLGVIARRSIRYTLADEHQRQKWELDFDRQWSAFVDWVVGEFGGGGGDGDALPN</sequence>
<keyword evidence="2" id="KW-0479">Metal-binding</keyword>
<dbReference type="GO" id="GO:0004000">
    <property type="term" value="F:adenosine deaminase activity"/>
    <property type="evidence" value="ECO:0007669"/>
    <property type="project" value="TreeGrafter"/>
</dbReference>
<dbReference type="PANTHER" id="PTHR11409:SF39">
    <property type="entry name" value="ADENOSINE DEAMINASE 2"/>
    <property type="match status" value="1"/>
</dbReference>
<comment type="cofactor">
    <cofactor evidence="1">
        <name>Zn(2+)</name>
        <dbReference type="ChEBI" id="CHEBI:29105"/>
    </cofactor>
</comment>
<dbReference type="Pfam" id="PF00962">
    <property type="entry name" value="A_deaminase"/>
    <property type="match status" value="1"/>
</dbReference>
<dbReference type="GO" id="GO:0046103">
    <property type="term" value="P:inosine biosynthetic process"/>
    <property type="evidence" value="ECO:0007669"/>
    <property type="project" value="TreeGrafter"/>
</dbReference>
<keyword evidence="3" id="KW-0378">Hydrolase</keyword>
<feature type="domain" description="Adenosine deaminase" evidence="5">
    <location>
        <begin position="299"/>
        <end position="605"/>
    </location>
</feature>
<dbReference type="InterPro" id="IPR032466">
    <property type="entry name" value="Metal_Hydrolase"/>
</dbReference>
<dbReference type="InterPro" id="IPR001365">
    <property type="entry name" value="A_deaminase_dom"/>
</dbReference>
<name>A0A061H9A0_9BASI</name>
<protein>
    <recommendedName>
        <fullName evidence="5">Adenosine deaminase domain-containing protein</fullName>
    </recommendedName>
</protein>
<dbReference type="KEGG" id="pfp:PFL1_03893"/>
<dbReference type="EMBL" id="KE361634">
    <property type="protein sequence ID" value="EPQ28590.1"/>
    <property type="molecule type" value="Genomic_DNA"/>
</dbReference>
<dbReference type="AlphaFoldDB" id="A0A061H9A0"/>
<evidence type="ECO:0000313" key="7">
    <source>
        <dbReference type="Proteomes" id="UP000053664"/>
    </source>
</evidence>
<dbReference type="Gene3D" id="3.20.20.140">
    <property type="entry name" value="Metal-dependent hydrolases"/>
    <property type="match status" value="1"/>
</dbReference>
<evidence type="ECO:0000256" key="3">
    <source>
        <dbReference type="ARBA" id="ARBA00022801"/>
    </source>
</evidence>
<gene>
    <name evidence="6" type="ORF">PFL1_03893</name>
</gene>
<reference evidence="6 7" key="1">
    <citation type="journal article" date="2013" name="Plant Cell">
        <title>The transition from a phytopathogenic smut ancestor to an anamorphic biocontrol agent deciphered by comparative whole-genome analysis.</title>
        <authorList>
            <person name="Lefebvre F."/>
            <person name="Joly D.L."/>
            <person name="Labbe C."/>
            <person name="Teichmann B."/>
            <person name="Linning R."/>
            <person name="Belzile F."/>
            <person name="Bakkeren G."/>
            <person name="Belanger R.R."/>
        </authorList>
    </citation>
    <scope>NUCLEOTIDE SEQUENCE [LARGE SCALE GENOMIC DNA]</scope>
    <source>
        <strain evidence="6 7">PF-1</strain>
    </source>
</reference>
<dbReference type="Proteomes" id="UP000053664">
    <property type="component" value="Unassembled WGS sequence"/>
</dbReference>
<dbReference type="GO" id="GO:0006154">
    <property type="term" value="P:adenosine catabolic process"/>
    <property type="evidence" value="ECO:0007669"/>
    <property type="project" value="TreeGrafter"/>
</dbReference>
<feature type="region of interest" description="Disordered" evidence="4">
    <location>
        <begin position="1"/>
        <end position="22"/>
    </location>
</feature>
<feature type="compositionally biased region" description="Low complexity" evidence="4">
    <location>
        <begin position="1"/>
        <end position="15"/>
    </location>
</feature>
<dbReference type="HOGENOM" id="CLU_022829_2_0_1"/>
<dbReference type="OrthoDB" id="7202371at2759"/>
<dbReference type="eggNOG" id="KOG1097">
    <property type="taxonomic scope" value="Eukaryota"/>
</dbReference>
<evidence type="ECO:0000313" key="6">
    <source>
        <dbReference type="EMBL" id="EPQ28590.1"/>
    </source>
</evidence>
<dbReference type="SUPFAM" id="SSF51556">
    <property type="entry name" value="Metallo-dependent hydrolases"/>
    <property type="match status" value="1"/>
</dbReference>
<dbReference type="GeneID" id="19318000"/>
<dbReference type="GO" id="GO:0046872">
    <property type="term" value="F:metal ion binding"/>
    <property type="evidence" value="ECO:0007669"/>
    <property type="project" value="UniProtKB-KW"/>
</dbReference>
<dbReference type="RefSeq" id="XP_007879607.1">
    <property type="nucleotide sequence ID" value="XM_007881416.1"/>
</dbReference>
<evidence type="ECO:0000259" key="5">
    <source>
        <dbReference type="Pfam" id="PF00962"/>
    </source>
</evidence>
<accession>A0A061H9A0</accession>
<organism evidence="6 7">
    <name type="scientific">Pseudozyma flocculosa PF-1</name>
    <dbReference type="NCBI Taxonomy" id="1277687"/>
    <lineage>
        <taxon>Eukaryota</taxon>
        <taxon>Fungi</taxon>
        <taxon>Dikarya</taxon>
        <taxon>Basidiomycota</taxon>
        <taxon>Ustilaginomycotina</taxon>
        <taxon>Ustilaginomycetes</taxon>
        <taxon>Ustilaginales</taxon>
        <taxon>Ustilaginaceae</taxon>
        <taxon>Pseudozyma</taxon>
    </lineage>
</organism>